<accession>A0AAP0KAK0</accession>
<evidence type="ECO:0000313" key="2">
    <source>
        <dbReference type="Proteomes" id="UP001419268"/>
    </source>
</evidence>
<reference evidence="1 2" key="1">
    <citation type="submission" date="2024-01" db="EMBL/GenBank/DDBJ databases">
        <title>Genome assemblies of Stephania.</title>
        <authorList>
            <person name="Yang L."/>
        </authorList>
    </citation>
    <scope>NUCLEOTIDE SEQUENCE [LARGE SCALE GENOMIC DNA]</scope>
    <source>
        <strain evidence="1">JXDWG</strain>
        <tissue evidence="1">Leaf</tissue>
    </source>
</reference>
<dbReference type="AlphaFoldDB" id="A0AAP0KAK0"/>
<dbReference type="EMBL" id="JBBNAG010000003">
    <property type="protein sequence ID" value="KAK9149041.1"/>
    <property type="molecule type" value="Genomic_DNA"/>
</dbReference>
<protein>
    <submittedName>
        <fullName evidence="1">Uncharacterized protein</fullName>
    </submittedName>
</protein>
<name>A0AAP0KAK0_9MAGN</name>
<evidence type="ECO:0000313" key="1">
    <source>
        <dbReference type="EMBL" id="KAK9149041.1"/>
    </source>
</evidence>
<sequence>MCSSCCSFVTGELRSFVFGFWIYGDMADVDAERGSASCSDQLTGIDEWTTAAKRRRRQMMRIGGGWRPRTVFRARSSTSAMMTVTNEEWMERVLSCV</sequence>
<proteinExistence type="predicted"/>
<comment type="caution">
    <text evidence="1">The sequence shown here is derived from an EMBL/GenBank/DDBJ whole genome shotgun (WGS) entry which is preliminary data.</text>
</comment>
<keyword evidence="2" id="KW-1185">Reference proteome</keyword>
<organism evidence="1 2">
    <name type="scientific">Stephania cephalantha</name>
    <dbReference type="NCBI Taxonomy" id="152367"/>
    <lineage>
        <taxon>Eukaryota</taxon>
        <taxon>Viridiplantae</taxon>
        <taxon>Streptophyta</taxon>
        <taxon>Embryophyta</taxon>
        <taxon>Tracheophyta</taxon>
        <taxon>Spermatophyta</taxon>
        <taxon>Magnoliopsida</taxon>
        <taxon>Ranunculales</taxon>
        <taxon>Menispermaceae</taxon>
        <taxon>Menispermoideae</taxon>
        <taxon>Cissampelideae</taxon>
        <taxon>Stephania</taxon>
    </lineage>
</organism>
<dbReference type="Proteomes" id="UP001419268">
    <property type="component" value="Unassembled WGS sequence"/>
</dbReference>
<gene>
    <name evidence="1" type="ORF">Scep_007798</name>
</gene>